<evidence type="ECO:0000256" key="7">
    <source>
        <dbReference type="ARBA" id="ARBA00023065"/>
    </source>
</evidence>
<dbReference type="GO" id="GO:0006814">
    <property type="term" value="P:sodium ion transport"/>
    <property type="evidence" value="ECO:0007669"/>
    <property type="project" value="UniProtKB-KW"/>
</dbReference>
<keyword evidence="5 11" id="KW-1133">Transmembrane helix</keyword>
<feature type="transmembrane region" description="Helical" evidence="11">
    <location>
        <begin position="429"/>
        <end position="448"/>
    </location>
</feature>
<evidence type="ECO:0000256" key="5">
    <source>
        <dbReference type="ARBA" id="ARBA00022989"/>
    </source>
</evidence>
<keyword evidence="6" id="KW-0915">Sodium</keyword>
<evidence type="ECO:0000256" key="6">
    <source>
        <dbReference type="ARBA" id="ARBA00023053"/>
    </source>
</evidence>
<keyword evidence="3" id="KW-0050">Antiport</keyword>
<evidence type="ECO:0000313" key="13">
    <source>
        <dbReference type="EMBL" id="PVX58504.1"/>
    </source>
</evidence>
<name>A0A2U0ULJ8_9BACT</name>
<comment type="caution">
    <text evidence="13">The sequence shown here is derived from an EMBL/GenBank/DDBJ whole genome shotgun (WGS) entry which is preliminary data.</text>
</comment>
<sequence>MALVIVCILLLGYLLIVTENITKVNKAAVAIFVCTVGWVLYISYGTEFVTRQHASEYANFLNGRATDGRLVKMYIANNIFLKYVGRACEIVLFLLATMTIVEILENNGCLDFITQLLKTRDSKKLLWRIGVVTFVISANLDNFTTMVMMFMAVRSVVPNRRQRMILGSAIIIAANCGGAMTVIGSPTGLMLWHAGLATPTDFSLSLVIPCVLAWALPTWWIGKMLPEHIDTEWITLPYRGDDTRLEVWQRFMMLVVGIGGLWFIPTFHNITMLSPFIGALCVLSLLWVVNEVFNRKLLNMGSMSDRRIPHVLFYGNHQLILFVMGMVLALGVVKETGMMTDLSLFLQKNGISSMLIGLSAGIVSTVLDNFATAASYITLQSSSELNMAYWKIVAYTTSVGGNLLTIGSVAGLVLMRMEKVRVGWYFRNIGWKAGVGALVGTGVLLLTLA</sequence>
<feature type="transmembrane region" description="Helical" evidence="11">
    <location>
        <begin position="125"/>
        <end position="153"/>
    </location>
</feature>
<keyword evidence="14" id="KW-1185">Reference proteome</keyword>
<evidence type="ECO:0000256" key="8">
    <source>
        <dbReference type="ARBA" id="ARBA00023136"/>
    </source>
</evidence>
<feature type="transmembrane region" description="Helical" evidence="11">
    <location>
        <begin position="83"/>
        <end position="105"/>
    </location>
</feature>
<feature type="transmembrane region" description="Helical" evidence="11">
    <location>
        <begin position="28"/>
        <end position="44"/>
    </location>
</feature>
<keyword evidence="2" id="KW-0813">Transport</keyword>
<dbReference type="RefSeq" id="WP_116615616.1">
    <property type="nucleotide sequence ID" value="NZ_QENY01000002.1"/>
</dbReference>
<dbReference type="GO" id="GO:0016020">
    <property type="term" value="C:membrane"/>
    <property type="evidence" value="ECO:0007669"/>
    <property type="project" value="UniProtKB-SubCell"/>
</dbReference>
<keyword evidence="9" id="KW-0739">Sodium transport</keyword>
<feature type="transmembrane region" description="Helical" evidence="11">
    <location>
        <begin position="247"/>
        <end position="264"/>
    </location>
</feature>
<feature type="transmembrane region" description="Helical" evidence="11">
    <location>
        <begin position="270"/>
        <end position="290"/>
    </location>
</feature>
<evidence type="ECO:0000256" key="1">
    <source>
        <dbReference type="ARBA" id="ARBA00004141"/>
    </source>
</evidence>
<dbReference type="GO" id="GO:0015297">
    <property type="term" value="F:antiporter activity"/>
    <property type="evidence" value="ECO:0007669"/>
    <property type="project" value="UniProtKB-KW"/>
</dbReference>
<evidence type="ECO:0000256" key="4">
    <source>
        <dbReference type="ARBA" id="ARBA00022692"/>
    </source>
</evidence>
<feature type="domain" description="Citrate transporter-like" evidence="12">
    <location>
        <begin position="13"/>
        <end position="396"/>
    </location>
</feature>
<dbReference type="NCBIfam" id="NF038006">
    <property type="entry name" value="NhaD_1"/>
    <property type="match status" value="1"/>
</dbReference>
<keyword evidence="4 11" id="KW-0812">Transmembrane</keyword>
<comment type="subcellular location">
    <subcellularLocation>
        <location evidence="1">Membrane</location>
        <topology evidence="1">Multi-pass membrane protein</topology>
    </subcellularLocation>
</comment>
<evidence type="ECO:0000256" key="9">
    <source>
        <dbReference type="ARBA" id="ARBA00023201"/>
    </source>
</evidence>
<proteinExistence type="inferred from homology"/>
<accession>A0A2U0ULJ8</accession>
<dbReference type="EMBL" id="QENY01000002">
    <property type="protein sequence ID" value="PVX58504.1"/>
    <property type="molecule type" value="Genomic_DNA"/>
</dbReference>
<dbReference type="OrthoDB" id="9772058at2"/>
<dbReference type="PANTHER" id="PTHR43269:SF2">
    <property type="entry name" value="SODIUM_PROTON ANTIPORTER 1-RELATED"/>
    <property type="match status" value="1"/>
</dbReference>
<dbReference type="Proteomes" id="UP000245870">
    <property type="component" value="Unassembled WGS sequence"/>
</dbReference>
<reference evidence="13 14" key="1">
    <citation type="submission" date="2018-05" db="EMBL/GenBank/DDBJ databases">
        <title>Genomic Encyclopedia of Type Strains, Phase IV (KMG-IV): sequencing the most valuable type-strain genomes for metagenomic binning, comparative biology and taxonomic classification.</title>
        <authorList>
            <person name="Goeker M."/>
        </authorList>
    </citation>
    <scope>NUCLEOTIDE SEQUENCE [LARGE SCALE GENOMIC DNA]</scope>
    <source>
        <strain evidence="13 14">DSM 100333</strain>
    </source>
</reference>
<evidence type="ECO:0000259" key="12">
    <source>
        <dbReference type="Pfam" id="PF03600"/>
    </source>
</evidence>
<dbReference type="Pfam" id="PF03600">
    <property type="entry name" value="CitMHS"/>
    <property type="match status" value="1"/>
</dbReference>
<evidence type="ECO:0000256" key="2">
    <source>
        <dbReference type="ARBA" id="ARBA00022448"/>
    </source>
</evidence>
<dbReference type="InterPro" id="IPR004680">
    <property type="entry name" value="Cit_transptr-like_dom"/>
</dbReference>
<evidence type="ECO:0000256" key="3">
    <source>
        <dbReference type="ARBA" id="ARBA00022449"/>
    </source>
</evidence>
<evidence type="ECO:0000313" key="14">
    <source>
        <dbReference type="Proteomes" id="UP000245870"/>
    </source>
</evidence>
<feature type="transmembrane region" description="Helical" evidence="11">
    <location>
        <begin position="204"/>
        <end position="226"/>
    </location>
</feature>
<dbReference type="PANTHER" id="PTHR43269">
    <property type="entry name" value="SODIUM/PROTON ANTIPORTER 1-RELATED"/>
    <property type="match status" value="1"/>
</dbReference>
<gene>
    <name evidence="13" type="ORF">C7379_10222</name>
</gene>
<organism evidence="13 14">
    <name type="scientific">Hallella colorans</name>
    <dbReference type="NCBI Taxonomy" id="1703337"/>
    <lineage>
        <taxon>Bacteria</taxon>
        <taxon>Pseudomonadati</taxon>
        <taxon>Bacteroidota</taxon>
        <taxon>Bacteroidia</taxon>
        <taxon>Bacteroidales</taxon>
        <taxon>Prevotellaceae</taxon>
        <taxon>Hallella</taxon>
    </lineage>
</organism>
<comment type="similarity">
    <text evidence="10">Belongs to the NhaD Na(+)/H(+) (TC 2.A.62) antiporter family.</text>
</comment>
<protein>
    <submittedName>
        <fullName evidence="13">Na+/H+ antiporter NhaD/arsenite permease-like protein</fullName>
    </submittedName>
</protein>
<dbReference type="InterPro" id="IPR045016">
    <property type="entry name" value="NhaD-like"/>
</dbReference>
<feature type="transmembrane region" description="Helical" evidence="11">
    <location>
        <begin position="311"/>
        <end position="331"/>
    </location>
</feature>
<evidence type="ECO:0000256" key="11">
    <source>
        <dbReference type="SAM" id="Phobius"/>
    </source>
</evidence>
<dbReference type="AlphaFoldDB" id="A0A2U0ULJ8"/>
<feature type="transmembrane region" description="Helical" evidence="11">
    <location>
        <begin position="392"/>
        <end position="417"/>
    </location>
</feature>
<feature type="transmembrane region" description="Helical" evidence="11">
    <location>
        <begin position="165"/>
        <end position="184"/>
    </location>
</feature>
<keyword evidence="7" id="KW-0406">Ion transport</keyword>
<evidence type="ECO:0000256" key="10">
    <source>
        <dbReference type="ARBA" id="ARBA00025753"/>
    </source>
</evidence>
<keyword evidence="8 11" id="KW-0472">Membrane</keyword>